<name>A0A4R2HR48_9ACTN</name>
<comment type="caution">
    <text evidence="1">The sequence shown here is derived from an EMBL/GenBank/DDBJ whole genome shotgun (WGS) entry which is preliminary data.</text>
</comment>
<proteinExistence type="predicted"/>
<dbReference type="OrthoDB" id="3777082at2"/>
<evidence type="ECO:0000313" key="2">
    <source>
        <dbReference type="Proteomes" id="UP000294508"/>
    </source>
</evidence>
<sequence>MTLASPLTLLLEEEQHGDRQAEDVLLLSYTIDLGFFEAFGLGAAQACGARVTTVGDARMSQPDPRAARRAGRTYLPGQALCGGAFHPKLVLIAGPSRVTAAIGSGNATLAGWQANAELWSVLYGDATSCPKSLADLASWLRHLPELVRLSHGVPDALTRVAGHLDQLLGQAAEVIDDGVRLVSTSPAPILDHLPVGPVEELAVCAPFHDPGAVALRELVDRLQPQQLRISYQPELTQLDGPAVRALAEQWDAELRQDGESRYRHGKLIEWTVGGARYALTGSPNLSGAALLQPLANGGNCELGLITRVPMSLLPEGGRVAPAAVAGKQFDVRRSARVGALMLGATRTANGLHIMFARALTARGHVELSAAASPPETWERVGEVAAGATEANLTVSADGGSRLRLVTTAEEGALRYSNLVFVVDPVRVVQRPGITAVHTPATRPDDLFADPRLAEKFFGDLVTLKSNLPPAPPQVVAADRSGHDSVSSPLDDDLDGWERYLDECAGRIGHPLLRFALGLPALPGGTGAAFEALLPVSWADEMVSDQQAGLDDDSVEDIAAEQEADTAETPTVIPDLSTAEVGVRRRYRRWAERMTAAAGQVGAPERMLVTRLLLWTAAAGAWDRDDYSWVGLLSQSLQKIGGAEIPVPAEPQIGSLAAVALSVLRSAAPRYVHTQETTAFDNAAGAVAHLLVAADRTYIEEYTQLLGNAFGSSVSIETVEAIAADVVQNDPVADALWALAELDRDAHRHGERMLHVVGRFGNPMLIALEAVGAAQDAEIIGAWASSTSDKWALCIWRRPDLFTIDRGGPRTLWRHYRLTGLLSPRALALQRSLESATAIPHVPHVEPFPEALQALAELGVPSPEPPPD</sequence>
<evidence type="ECO:0000313" key="1">
    <source>
        <dbReference type="EMBL" id="TCO33386.1"/>
    </source>
</evidence>
<gene>
    <name evidence="1" type="ORF">EV652_103387</name>
</gene>
<dbReference type="EMBL" id="SLWN01000003">
    <property type="protein sequence ID" value="TCO33386.1"/>
    <property type="molecule type" value="Genomic_DNA"/>
</dbReference>
<dbReference type="Proteomes" id="UP000294508">
    <property type="component" value="Unassembled WGS sequence"/>
</dbReference>
<protein>
    <submittedName>
        <fullName evidence="1">Uncharacterized protein</fullName>
    </submittedName>
</protein>
<dbReference type="Gene3D" id="3.30.870.10">
    <property type="entry name" value="Endonuclease Chain A"/>
    <property type="match status" value="1"/>
</dbReference>
<organism evidence="1 2">
    <name type="scientific">Kribbella steppae</name>
    <dbReference type="NCBI Taxonomy" id="2512223"/>
    <lineage>
        <taxon>Bacteria</taxon>
        <taxon>Bacillati</taxon>
        <taxon>Actinomycetota</taxon>
        <taxon>Actinomycetes</taxon>
        <taxon>Propionibacteriales</taxon>
        <taxon>Kribbellaceae</taxon>
        <taxon>Kribbella</taxon>
    </lineage>
</organism>
<dbReference type="AlphaFoldDB" id="A0A4R2HR48"/>
<accession>A0A4R2HR48</accession>
<reference evidence="1 2" key="1">
    <citation type="journal article" date="2015" name="Stand. Genomic Sci.">
        <title>Genomic Encyclopedia of Bacterial and Archaeal Type Strains, Phase III: the genomes of soil and plant-associated and newly described type strains.</title>
        <authorList>
            <person name="Whitman W.B."/>
            <person name="Woyke T."/>
            <person name="Klenk H.P."/>
            <person name="Zhou Y."/>
            <person name="Lilburn T.G."/>
            <person name="Beck B.J."/>
            <person name="De Vos P."/>
            <person name="Vandamme P."/>
            <person name="Eisen J.A."/>
            <person name="Garrity G."/>
            <person name="Hugenholtz P."/>
            <person name="Kyrpides N.C."/>
        </authorList>
    </citation>
    <scope>NUCLEOTIDE SEQUENCE [LARGE SCALE GENOMIC DNA]</scope>
    <source>
        <strain evidence="1 2">VKM Ac-2572</strain>
    </source>
</reference>
<dbReference type="RefSeq" id="WP_132208847.1">
    <property type="nucleotide sequence ID" value="NZ_SLWN01000003.1"/>
</dbReference>
<keyword evidence="2" id="KW-1185">Reference proteome</keyword>